<accession>A0ACC2U1J7</accession>
<dbReference type="Proteomes" id="UP001165960">
    <property type="component" value="Unassembled WGS sequence"/>
</dbReference>
<dbReference type="EMBL" id="QTSX02001533">
    <property type="protein sequence ID" value="KAJ9080668.1"/>
    <property type="molecule type" value="Genomic_DNA"/>
</dbReference>
<proteinExistence type="predicted"/>
<comment type="caution">
    <text evidence="1">The sequence shown here is derived from an EMBL/GenBank/DDBJ whole genome shotgun (WGS) entry which is preliminary data.</text>
</comment>
<name>A0ACC2U1J7_9FUNG</name>
<organism evidence="1 2">
    <name type="scientific">Entomophthora muscae</name>
    <dbReference type="NCBI Taxonomy" id="34485"/>
    <lineage>
        <taxon>Eukaryota</taxon>
        <taxon>Fungi</taxon>
        <taxon>Fungi incertae sedis</taxon>
        <taxon>Zoopagomycota</taxon>
        <taxon>Entomophthoromycotina</taxon>
        <taxon>Entomophthoromycetes</taxon>
        <taxon>Entomophthorales</taxon>
        <taxon>Entomophthoraceae</taxon>
        <taxon>Entomophthora</taxon>
    </lineage>
</organism>
<sequence>MQINLPLSAMPYFNSAICFSTQIAEEIPASHWDLPLIPSNDFEDSSAPLITPSGTPLLDFYAPLPALPAKLKPCSSQKSNACRICLKIFPTRSGWFHHLRTTHLTLSLSKKIHTGCG</sequence>
<evidence type="ECO:0000313" key="1">
    <source>
        <dbReference type="EMBL" id="KAJ9080668.1"/>
    </source>
</evidence>
<reference evidence="1" key="1">
    <citation type="submission" date="2022-04" db="EMBL/GenBank/DDBJ databases">
        <title>Genome of the entomopathogenic fungus Entomophthora muscae.</title>
        <authorList>
            <person name="Elya C."/>
            <person name="Lovett B.R."/>
            <person name="Lee E."/>
            <person name="Macias A.M."/>
            <person name="Hajek A.E."/>
            <person name="De Bivort B.L."/>
            <person name="Kasson M.T."/>
            <person name="De Fine Licht H.H."/>
            <person name="Stajich J.E."/>
        </authorList>
    </citation>
    <scope>NUCLEOTIDE SEQUENCE</scope>
    <source>
        <strain evidence="1">Berkeley</strain>
    </source>
</reference>
<gene>
    <name evidence="1" type="ORF">DSO57_1022464</name>
</gene>
<evidence type="ECO:0000313" key="2">
    <source>
        <dbReference type="Proteomes" id="UP001165960"/>
    </source>
</evidence>
<protein>
    <submittedName>
        <fullName evidence="1">Uncharacterized protein</fullName>
    </submittedName>
</protein>
<keyword evidence="2" id="KW-1185">Reference proteome</keyword>